<dbReference type="GO" id="GO:0005576">
    <property type="term" value="C:extracellular region"/>
    <property type="evidence" value="ECO:0007669"/>
    <property type="project" value="TreeGrafter"/>
</dbReference>
<dbReference type="SMART" id="SM00636">
    <property type="entry name" value="Glyco_18"/>
    <property type="match status" value="1"/>
</dbReference>
<dbReference type="InterPro" id="IPR011583">
    <property type="entry name" value="Chitinase_II/V-like_cat"/>
</dbReference>
<comment type="caution">
    <text evidence="3">The sequence shown here is derived from an EMBL/GenBank/DDBJ whole genome shotgun (WGS) entry which is preliminary data.</text>
</comment>
<evidence type="ECO:0000313" key="3">
    <source>
        <dbReference type="EMBL" id="KAF9734022.1"/>
    </source>
</evidence>
<dbReference type="GO" id="GO:0008843">
    <property type="term" value="F:endochitinase activity"/>
    <property type="evidence" value="ECO:0007669"/>
    <property type="project" value="UniProtKB-EC"/>
</dbReference>
<organism evidence="3 4">
    <name type="scientific">Paraphaeosphaeria minitans</name>
    <dbReference type="NCBI Taxonomy" id="565426"/>
    <lineage>
        <taxon>Eukaryota</taxon>
        <taxon>Fungi</taxon>
        <taxon>Dikarya</taxon>
        <taxon>Ascomycota</taxon>
        <taxon>Pezizomycotina</taxon>
        <taxon>Dothideomycetes</taxon>
        <taxon>Pleosporomycetidae</taxon>
        <taxon>Pleosporales</taxon>
        <taxon>Massarineae</taxon>
        <taxon>Didymosphaeriaceae</taxon>
        <taxon>Paraphaeosphaeria</taxon>
    </lineage>
</organism>
<proteinExistence type="predicted"/>
<feature type="domain" description="GH18" evidence="2">
    <location>
        <begin position="1"/>
        <end position="353"/>
    </location>
</feature>
<dbReference type="AlphaFoldDB" id="A0A9P6GEC0"/>
<dbReference type="PROSITE" id="PS51910">
    <property type="entry name" value="GH18_2"/>
    <property type="match status" value="1"/>
</dbReference>
<evidence type="ECO:0000259" key="2">
    <source>
        <dbReference type="PROSITE" id="PS51910"/>
    </source>
</evidence>
<dbReference type="GO" id="GO:0008061">
    <property type="term" value="F:chitin binding"/>
    <property type="evidence" value="ECO:0007669"/>
    <property type="project" value="InterPro"/>
</dbReference>
<accession>A0A9P6GEC0</accession>
<dbReference type="GO" id="GO:0006032">
    <property type="term" value="P:chitin catabolic process"/>
    <property type="evidence" value="ECO:0007669"/>
    <property type="project" value="TreeGrafter"/>
</dbReference>
<dbReference type="InterPro" id="IPR050314">
    <property type="entry name" value="Glycosyl_Hydrlase_18"/>
</dbReference>
<keyword evidence="3" id="KW-0378">Hydrolase</keyword>
<dbReference type="EMBL" id="WJXW01000008">
    <property type="protein sequence ID" value="KAF9734022.1"/>
    <property type="molecule type" value="Genomic_DNA"/>
</dbReference>
<dbReference type="OrthoDB" id="73875at2759"/>
<dbReference type="SUPFAM" id="SSF51445">
    <property type="entry name" value="(Trans)glycosidases"/>
    <property type="match status" value="1"/>
</dbReference>
<dbReference type="GO" id="GO:0005975">
    <property type="term" value="P:carbohydrate metabolic process"/>
    <property type="evidence" value="ECO:0007669"/>
    <property type="project" value="InterPro"/>
</dbReference>
<keyword evidence="4" id="KW-1185">Reference proteome</keyword>
<evidence type="ECO:0000313" key="4">
    <source>
        <dbReference type="Proteomes" id="UP000756921"/>
    </source>
</evidence>
<dbReference type="Proteomes" id="UP000756921">
    <property type="component" value="Unassembled WGS sequence"/>
</dbReference>
<dbReference type="InterPro" id="IPR001223">
    <property type="entry name" value="Glyco_hydro18_cat"/>
</dbReference>
<dbReference type="PANTHER" id="PTHR11177">
    <property type="entry name" value="CHITINASE"/>
    <property type="match status" value="1"/>
</dbReference>
<dbReference type="EC" id="3.2.1.14" evidence="1"/>
<dbReference type="Gene3D" id="3.20.20.80">
    <property type="entry name" value="Glycosidases"/>
    <property type="match status" value="1"/>
</dbReference>
<dbReference type="Pfam" id="PF00704">
    <property type="entry name" value="Glyco_hydro_18"/>
    <property type="match status" value="1"/>
</dbReference>
<protein>
    <recommendedName>
        <fullName evidence="1">chitinase</fullName>
        <ecNumber evidence="1">3.2.1.14</ecNumber>
    </recommendedName>
</protein>
<gene>
    <name evidence="3" type="ORF">PMIN01_08365</name>
</gene>
<dbReference type="FunFam" id="3.20.20.80:FF:000159">
    <property type="entry name" value="Class V chitinase, putative"/>
    <property type="match status" value="1"/>
</dbReference>
<dbReference type="PANTHER" id="PTHR11177:SF378">
    <property type="entry name" value="CHITINASE"/>
    <property type="match status" value="1"/>
</dbReference>
<evidence type="ECO:0000256" key="1">
    <source>
        <dbReference type="ARBA" id="ARBA00012729"/>
    </source>
</evidence>
<dbReference type="InterPro" id="IPR017853">
    <property type="entry name" value="GH"/>
</dbReference>
<reference evidence="3" key="1">
    <citation type="journal article" date="2020" name="Mol. Plant Microbe Interact.">
        <title>Genome Sequence of the Biocontrol Agent Coniothyrium minitans strain Conio (IMI 134523).</title>
        <authorList>
            <person name="Patel D."/>
            <person name="Shittu T.A."/>
            <person name="Baroncelli R."/>
            <person name="Muthumeenakshi S."/>
            <person name="Osborne T.H."/>
            <person name="Janganan T.K."/>
            <person name="Sreenivasaprasad S."/>
        </authorList>
    </citation>
    <scope>NUCLEOTIDE SEQUENCE</scope>
    <source>
        <strain evidence="3">Conio</strain>
    </source>
</reference>
<name>A0A9P6GEC0_9PLEO</name>
<sequence>MYLTGQHPIIPSPPLVKDVTHVAMAFMRSEIFNEPDRDNWPIFTSVEETREKFAKDTKIMIAIGGWGNEDGFREAARSEYDRRQWAEGVRKMVEKTDADGVDIDWEYPGGNGEDYKRSPNSAHTWELPRYPLLLCALRTALGPSKLISAAVPGLRRDMLAFTRTHIPSIMASVDFLNIMTYDLMNRRDNVTKHHTGIKNSLEAIDAYIAAGVEPSKANLGLAFYVKWFKTDPASRQACKAHPVGCPAALMEDPETGADLGKAGAFSWHDEVPAELKLSFEKALKDGTYDKDGYFHFDAEEDLFFSFDTPDSIRRKLSQIRKKRKLGGVFAWGLGEDAPAFTNLKAANKAVQLWRGGRVDRTEL</sequence>